<keyword evidence="1" id="KW-0812">Transmembrane</keyword>
<sequence>MGDAGLTICIAVAVSTIVSLAVIPLASSRLFRDGLQRYDGLLKIVVAALITFAIGWKMNSVGWDGMTAWGRTTGPRALEKTAGMEPSTAAVLGVGTLVVAALIWQFRRKGMRSSYVGLLGWTLDHRNVTVVAGVGLMGFGIWLYTNIEQRGTPWQSERRVDLTVDMERSFSLEEVDALFKEIEQDLLSHAAEIDMEALSTRIRRRGGTIRARLVEADQGNLSTMQASAAIRRRMPERVGVTYKMGRSRGWAGPELGVEV</sequence>
<feature type="transmembrane region" description="Helical" evidence="1">
    <location>
        <begin position="6"/>
        <end position="26"/>
    </location>
</feature>
<reference evidence="2" key="1">
    <citation type="submission" date="2018-05" db="EMBL/GenBank/DDBJ databases">
        <authorList>
            <person name="Lanie J.A."/>
            <person name="Ng W.-L."/>
            <person name="Kazmierczak K.M."/>
            <person name="Andrzejewski T.M."/>
            <person name="Davidsen T.M."/>
            <person name="Wayne K.J."/>
            <person name="Tettelin H."/>
            <person name="Glass J.I."/>
            <person name="Rusch D."/>
            <person name="Podicherti R."/>
            <person name="Tsui H.-C.T."/>
            <person name="Winkler M.E."/>
        </authorList>
    </citation>
    <scope>NUCLEOTIDE SEQUENCE</scope>
</reference>
<gene>
    <name evidence="2" type="ORF">METZ01_LOCUS431143</name>
</gene>
<keyword evidence="1" id="KW-1133">Transmembrane helix</keyword>
<evidence type="ECO:0000313" key="2">
    <source>
        <dbReference type="EMBL" id="SVD78289.1"/>
    </source>
</evidence>
<feature type="transmembrane region" description="Helical" evidence="1">
    <location>
        <begin position="88"/>
        <end position="106"/>
    </location>
</feature>
<accession>A0A382Y5H3</accession>
<dbReference type="GO" id="GO:0042910">
    <property type="term" value="F:xenobiotic transmembrane transporter activity"/>
    <property type="evidence" value="ECO:0007669"/>
    <property type="project" value="TreeGrafter"/>
</dbReference>
<dbReference type="GO" id="GO:0005886">
    <property type="term" value="C:plasma membrane"/>
    <property type="evidence" value="ECO:0007669"/>
    <property type="project" value="TreeGrafter"/>
</dbReference>
<proteinExistence type="predicted"/>
<organism evidence="2">
    <name type="scientific">marine metagenome</name>
    <dbReference type="NCBI Taxonomy" id="408172"/>
    <lineage>
        <taxon>unclassified sequences</taxon>
        <taxon>metagenomes</taxon>
        <taxon>ecological metagenomes</taxon>
    </lineage>
</organism>
<dbReference type="Gene3D" id="1.20.1640.10">
    <property type="entry name" value="Multidrug efflux transporter AcrB transmembrane domain"/>
    <property type="match status" value="2"/>
</dbReference>
<dbReference type="InterPro" id="IPR001036">
    <property type="entry name" value="Acrflvin-R"/>
</dbReference>
<dbReference type="PANTHER" id="PTHR32063:SF0">
    <property type="entry name" value="SWARMING MOTILITY PROTEIN SWRC"/>
    <property type="match status" value="1"/>
</dbReference>
<dbReference type="PANTHER" id="PTHR32063">
    <property type="match status" value="1"/>
</dbReference>
<protein>
    <submittedName>
        <fullName evidence="2">Uncharacterized protein</fullName>
    </submittedName>
</protein>
<feature type="transmembrane region" description="Helical" evidence="1">
    <location>
        <begin position="38"/>
        <end position="56"/>
    </location>
</feature>
<dbReference type="Gene3D" id="3.30.70.1430">
    <property type="entry name" value="Multidrug efflux transporter AcrB pore domain"/>
    <property type="match status" value="1"/>
</dbReference>
<dbReference type="EMBL" id="UINC01172951">
    <property type="protein sequence ID" value="SVD78289.1"/>
    <property type="molecule type" value="Genomic_DNA"/>
</dbReference>
<dbReference type="AlphaFoldDB" id="A0A382Y5H3"/>
<keyword evidence="1" id="KW-0472">Membrane</keyword>
<feature type="non-terminal residue" evidence="2">
    <location>
        <position position="259"/>
    </location>
</feature>
<evidence type="ECO:0000256" key="1">
    <source>
        <dbReference type="SAM" id="Phobius"/>
    </source>
</evidence>
<feature type="transmembrane region" description="Helical" evidence="1">
    <location>
        <begin position="127"/>
        <end position="145"/>
    </location>
</feature>
<name>A0A382Y5H3_9ZZZZ</name>